<dbReference type="InterPro" id="IPR003593">
    <property type="entry name" value="AAA+_ATPase"/>
</dbReference>
<evidence type="ECO:0000259" key="3">
    <source>
        <dbReference type="PROSITE" id="PS50893"/>
    </source>
</evidence>
<dbReference type="PANTHER" id="PTHR43038:SF3">
    <property type="entry name" value="ABC TRANSPORTER G FAMILY MEMBER 20 ISOFORM X1"/>
    <property type="match status" value="1"/>
</dbReference>
<dbReference type="InterPro" id="IPR017871">
    <property type="entry name" value="ABC_transporter-like_CS"/>
</dbReference>
<dbReference type="PROSITE" id="PS50893">
    <property type="entry name" value="ABC_TRANSPORTER_2"/>
    <property type="match status" value="1"/>
</dbReference>
<evidence type="ECO:0000256" key="1">
    <source>
        <dbReference type="ARBA" id="ARBA00022741"/>
    </source>
</evidence>
<accession>A0A1S1YVZ3</accession>
<dbReference type="Proteomes" id="UP000179797">
    <property type="component" value="Unassembled WGS sequence"/>
</dbReference>
<feature type="domain" description="ABC transporter" evidence="3">
    <location>
        <begin position="3"/>
        <end position="230"/>
    </location>
</feature>
<evidence type="ECO:0000313" key="5">
    <source>
        <dbReference type="Proteomes" id="UP000179797"/>
    </source>
</evidence>
<dbReference type="Pfam" id="PF00005">
    <property type="entry name" value="ABC_tran"/>
    <property type="match status" value="1"/>
</dbReference>
<proteinExistence type="predicted"/>
<dbReference type="InterPro" id="IPR003439">
    <property type="entry name" value="ABC_transporter-like_ATP-bd"/>
</dbReference>
<dbReference type="CDD" id="cd03230">
    <property type="entry name" value="ABC_DR_subfamily_A"/>
    <property type="match status" value="1"/>
</dbReference>
<dbReference type="InterPro" id="IPR027417">
    <property type="entry name" value="P-loop_NTPase"/>
</dbReference>
<dbReference type="GO" id="GO:0005524">
    <property type="term" value="F:ATP binding"/>
    <property type="evidence" value="ECO:0007669"/>
    <property type="project" value="UniProtKB-KW"/>
</dbReference>
<keyword evidence="5" id="KW-1185">Reference proteome</keyword>
<gene>
    <name evidence="4" type="ORF">NH26_01935</name>
</gene>
<dbReference type="SMART" id="SM00382">
    <property type="entry name" value="AAA"/>
    <property type="match status" value="1"/>
</dbReference>
<dbReference type="EMBL" id="JRYR02000001">
    <property type="protein sequence ID" value="OHX65198.1"/>
    <property type="molecule type" value="Genomic_DNA"/>
</dbReference>
<sequence>MMISIRNLSKNYEEVQALKNISLEVKPKEIFGLIGPDGAGKTTLMRILTSLLLFDEGEVQVMGKSPISDYQFIRNHIGYMPGKFSLYEDLTVEENLSFFANIFGTTIEKSYDLIKDIYQQIEPFKKRKAGALSGGMKQKLALCAALIHYPKILFLDEPTTGVDPVSRKEFWHIIQQLHHHDITIFVSTPYMDEANLCDRIALIDKGEILNVDLPENISKAFDKTLYAIQCHEGNYQLIKKLREYTHFDSVFPFGEEVHYTDARATDIESDIKLYLEESGLTSIQIRKTASTIEDVFISLMNKN</sequence>
<dbReference type="GO" id="GO:0016887">
    <property type="term" value="F:ATP hydrolysis activity"/>
    <property type="evidence" value="ECO:0007669"/>
    <property type="project" value="InterPro"/>
</dbReference>
<name>A0A1S1YVZ3_FLAPC</name>
<organism evidence="4 5">
    <name type="scientific">Flammeovirga pacifica</name>
    <dbReference type="NCBI Taxonomy" id="915059"/>
    <lineage>
        <taxon>Bacteria</taxon>
        <taxon>Pseudomonadati</taxon>
        <taxon>Bacteroidota</taxon>
        <taxon>Cytophagia</taxon>
        <taxon>Cytophagales</taxon>
        <taxon>Flammeovirgaceae</taxon>
        <taxon>Flammeovirga</taxon>
    </lineage>
</organism>
<protein>
    <submittedName>
        <fullName evidence="4">ATPase</fullName>
    </submittedName>
</protein>
<keyword evidence="1" id="KW-0547">Nucleotide-binding</keyword>
<dbReference type="Gene3D" id="3.40.50.300">
    <property type="entry name" value="P-loop containing nucleotide triphosphate hydrolases"/>
    <property type="match status" value="1"/>
</dbReference>
<dbReference type="PROSITE" id="PS00211">
    <property type="entry name" value="ABC_TRANSPORTER_1"/>
    <property type="match status" value="1"/>
</dbReference>
<evidence type="ECO:0000256" key="2">
    <source>
        <dbReference type="ARBA" id="ARBA00022840"/>
    </source>
</evidence>
<dbReference type="SUPFAM" id="SSF52540">
    <property type="entry name" value="P-loop containing nucleoside triphosphate hydrolases"/>
    <property type="match status" value="1"/>
</dbReference>
<keyword evidence="2" id="KW-0067">ATP-binding</keyword>
<evidence type="ECO:0000313" key="4">
    <source>
        <dbReference type="EMBL" id="OHX65198.1"/>
    </source>
</evidence>
<dbReference type="OrthoDB" id="9808363at2"/>
<dbReference type="STRING" id="915059.NH26_01935"/>
<comment type="caution">
    <text evidence="4">The sequence shown here is derived from an EMBL/GenBank/DDBJ whole genome shotgun (WGS) entry which is preliminary data.</text>
</comment>
<reference evidence="4 5" key="1">
    <citation type="journal article" date="2012" name="Int. J. Syst. Evol. Microbiol.">
        <title>Flammeovirga pacifica sp. nov., isolated from deep-sea sediment.</title>
        <authorList>
            <person name="Xu H."/>
            <person name="Fu Y."/>
            <person name="Yang N."/>
            <person name="Ding Z."/>
            <person name="Lai Q."/>
            <person name="Zeng R."/>
        </authorList>
    </citation>
    <scope>NUCLEOTIDE SEQUENCE [LARGE SCALE GENOMIC DNA]</scope>
    <source>
        <strain evidence="5">DSM 24597 / LMG 26175 / WPAGA1</strain>
    </source>
</reference>
<dbReference type="PANTHER" id="PTHR43038">
    <property type="entry name" value="ATP-BINDING CASSETTE, SUB-FAMILY H, MEMBER 1"/>
    <property type="match status" value="1"/>
</dbReference>
<dbReference type="AlphaFoldDB" id="A0A1S1YVZ3"/>